<dbReference type="Gene3D" id="3.40.50.300">
    <property type="entry name" value="P-loop containing nucleotide triphosphate hydrolases"/>
    <property type="match status" value="1"/>
</dbReference>
<accession>A0A259U0N4</accession>
<dbReference type="AlphaFoldDB" id="A0A259U0N4"/>
<dbReference type="InterPro" id="IPR027417">
    <property type="entry name" value="P-loop_NTPase"/>
</dbReference>
<dbReference type="Proteomes" id="UP000216446">
    <property type="component" value="Unassembled WGS sequence"/>
</dbReference>
<dbReference type="EMBL" id="MQWB01000001">
    <property type="protein sequence ID" value="OZC03583.1"/>
    <property type="molecule type" value="Genomic_DNA"/>
</dbReference>
<dbReference type="SUPFAM" id="SSF52540">
    <property type="entry name" value="P-loop containing nucleoside triphosphate hydrolases"/>
    <property type="match status" value="1"/>
</dbReference>
<evidence type="ECO:0000313" key="2">
    <source>
        <dbReference type="Proteomes" id="UP000216446"/>
    </source>
</evidence>
<dbReference type="SUPFAM" id="SSF53795">
    <property type="entry name" value="PEP carboxykinase-like"/>
    <property type="match status" value="1"/>
</dbReference>
<name>A0A259U0N4_9BACT</name>
<reference evidence="1 2" key="1">
    <citation type="submission" date="2016-11" db="EMBL/GenBank/DDBJ databases">
        <title>Study of marine rhodopsin-containing bacteria.</title>
        <authorList>
            <person name="Yoshizawa S."/>
            <person name="Kumagai Y."/>
            <person name="Kogure K."/>
        </authorList>
    </citation>
    <scope>NUCLEOTIDE SEQUENCE [LARGE SCALE GENOMIC DNA]</scope>
    <source>
        <strain evidence="1 2">SG-29</strain>
    </source>
</reference>
<sequence length="367" mass="39782">MDPLRLHIFGRTVAVHAGSGVAGRVLRDELAHYPAAAPDSSPDLTLSFDAPHPRRVIAANPSAQVENEGGFTARFTMAEVDYSWGAGRLRALGVRVNRPASGLWRQAQRAADMQFATREARAGMIAHELALVPAMLLDPERLPIHASGLQSPDGGVLLLGGTGGVGKTSLCLELGRSAGYRFLADDIAVLDARGRVFPNLAYPKVYGYNMVGHDDLRDSVLKGRGALDRLHWHLHKARGLDKVRRRAAPETLYGPVSEGGPLARYVILMREARDEIAVDSVGADEAAELSVRVLQTEFAQFLTHLQWHAYNRGLLGLEPFATPEATISRWRDGLAQALGTAECVVARIPIGMEHGAFRREMSAVLTA</sequence>
<dbReference type="OrthoDB" id="5934301at2"/>
<dbReference type="RefSeq" id="WP_143536876.1">
    <property type="nucleotide sequence ID" value="NZ_MQWB01000001.1"/>
</dbReference>
<evidence type="ECO:0008006" key="3">
    <source>
        <dbReference type="Google" id="ProtNLM"/>
    </source>
</evidence>
<comment type="caution">
    <text evidence="1">The sequence shown here is derived from an EMBL/GenBank/DDBJ whole genome shotgun (WGS) entry which is preliminary data.</text>
</comment>
<protein>
    <recommendedName>
        <fullName evidence="3">HPr kinase/phosphorylase C-terminal domain-containing protein</fullName>
    </recommendedName>
</protein>
<gene>
    <name evidence="1" type="ORF">BSZ36_11680</name>
</gene>
<keyword evidence="2" id="KW-1185">Reference proteome</keyword>
<organism evidence="1 2">
    <name type="scientific">Rubricoccus marinus</name>
    <dbReference type="NCBI Taxonomy" id="716817"/>
    <lineage>
        <taxon>Bacteria</taxon>
        <taxon>Pseudomonadati</taxon>
        <taxon>Rhodothermota</taxon>
        <taxon>Rhodothermia</taxon>
        <taxon>Rhodothermales</taxon>
        <taxon>Rubricoccaceae</taxon>
        <taxon>Rubricoccus</taxon>
    </lineage>
</organism>
<dbReference type="InParanoid" id="A0A259U0N4"/>
<evidence type="ECO:0000313" key="1">
    <source>
        <dbReference type="EMBL" id="OZC03583.1"/>
    </source>
</evidence>
<proteinExistence type="predicted"/>